<comment type="caution">
    <text evidence="3">The sequence shown here is derived from an EMBL/GenBank/DDBJ whole genome shotgun (WGS) entry which is preliminary data.</text>
</comment>
<dbReference type="RefSeq" id="WP_307198632.1">
    <property type="nucleotide sequence ID" value="NZ_JAUTAN010000001.1"/>
</dbReference>
<dbReference type="AlphaFoldDB" id="A0AAJ1TVU7"/>
<gene>
    <name evidence="3" type="ORF">QE405_000485</name>
</gene>
<feature type="transmembrane region" description="Helical" evidence="1">
    <location>
        <begin position="6"/>
        <end position="26"/>
    </location>
</feature>
<protein>
    <recommendedName>
        <fullName evidence="2">N-acetyltransferase domain-containing protein</fullName>
    </recommendedName>
</protein>
<name>A0AAJ1TVU7_9ACTN</name>
<keyword evidence="1" id="KW-0472">Membrane</keyword>
<feature type="domain" description="N-acetyltransferase" evidence="2">
    <location>
        <begin position="42"/>
        <end position="181"/>
    </location>
</feature>
<dbReference type="InterPro" id="IPR000182">
    <property type="entry name" value="GNAT_dom"/>
</dbReference>
<keyword evidence="1" id="KW-0812">Transmembrane</keyword>
<dbReference type="Gene3D" id="3.40.630.30">
    <property type="match status" value="1"/>
</dbReference>
<dbReference type="PROSITE" id="PS51186">
    <property type="entry name" value="GNAT"/>
    <property type="match status" value="1"/>
</dbReference>
<sequence>MTPSIDPWPALLVLLVVVAAVVGLWVGRSRRSATAATPTATARVRSFTVLAVGSDDAYLNHVLRTHDVDIHEHQPDFVWYPTRTDLQAYLVQEGDQTVGVVVLRTSGDVAHVELDWVTPGFRDCAAGEYVWLRSDILRNRGIRRVITPANMKDPYYARLGFRRLGESYALDLPGTLAPPATPTPPAAEPAA</sequence>
<evidence type="ECO:0000313" key="3">
    <source>
        <dbReference type="EMBL" id="MDQ1103201.1"/>
    </source>
</evidence>
<accession>A0AAJ1TVU7</accession>
<dbReference type="EMBL" id="JAUTAN010000001">
    <property type="protein sequence ID" value="MDQ1103201.1"/>
    <property type="molecule type" value="Genomic_DNA"/>
</dbReference>
<keyword evidence="1" id="KW-1133">Transmembrane helix</keyword>
<organism evidence="3 4">
    <name type="scientific">Nocardioides zeae</name>
    <dbReference type="NCBI Taxonomy" id="1457234"/>
    <lineage>
        <taxon>Bacteria</taxon>
        <taxon>Bacillati</taxon>
        <taxon>Actinomycetota</taxon>
        <taxon>Actinomycetes</taxon>
        <taxon>Propionibacteriales</taxon>
        <taxon>Nocardioidaceae</taxon>
        <taxon>Nocardioides</taxon>
    </lineage>
</organism>
<dbReference type="GO" id="GO:0016747">
    <property type="term" value="F:acyltransferase activity, transferring groups other than amino-acyl groups"/>
    <property type="evidence" value="ECO:0007669"/>
    <property type="project" value="InterPro"/>
</dbReference>
<evidence type="ECO:0000256" key="1">
    <source>
        <dbReference type="SAM" id="Phobius"/>
    </source>
</evidence>
<proteinExistence type="predicted"/>
<dbReference type="Proteomes" id="UP001239215">
    <property type="component" value="Unassembled WGS sequence"/>
</dbReference>
<evidence type="ECO:0000313" key="4">
    <source>
        <dbReference type="Proteomes" id="UP001239215"/>
    </source>
</evidence>
<dbReference type="InterPro" id="IPR016181">
    <property type="entry name" value="Acyl_CoA_acyltransferase"/>
</dbReference>
<reference evidence="3" key="1">
    <citation type="submission" date="2023-07" db="EMBL/GenBank/DDBJ databases">
        <title>Functional and genomic diversity of the sorghum phyllosphere microbiome.</title>
        <authorList>
            <person name="Shade A."/>
        </authorList>
    </citation>
    <scope>NUCLEOTIDE SEQUENCE</scope>
    <source>
        <strain evidence="3">SORGH_AS_1067</strain>
    </source>
</reference>
<dbReference type="SUPFAM" id="SSF55729">
    <property type="entry name" value="Acyl-CoA N-acyltransferases (Nat)"/>
    <property type="match status" value="1"/>
</dbReference>
<evidence type="ECO:0000259" key="2">
    <source>
        <dbReference type="PROSITE" id="PS51186"/>
    </source>
</evidence>